<accession>A0A4R0PJT7</accession>
<dbReference type="OrthoDB" id="1046785at2"/>
<dbReference type="Proteomes" id="UP000293925">
    <property type="component" value="Unassembled WGS sequence"/>
</dbReference>
<dbReference type="InterPro" id="IPR050194">
    <property type="entry name" value="Glycosyltransferase_grp1"/>
</dbReference>
<keyword evidence="4" id="KW-1185">Reference proteome</keyword>
<dbReference type="Pfam" id="PF13439">
    <property type="entry name" value="Glyco_transf_4"/>
    <property type="match status" value="1"/>
</dbReference>
<proteinExistence type="predicted"/>
<evidence type="ECO:0000313" key="4">
    <source>
        <dbReference type="Proteomes" id="UP000293925"/>
    </source>
</evidence>
<dbReference type="InterPro" id="IPR001296">
    <property type="entry name" value="Glyco_trans_1"/>
</dbReference>
<organism evidence="3 4">
    <name type="scientific">Pedobacter psychrodurus</name>
    <dbReference type="NCBI Taxonomy" id="2530456"/>
    <lineage>
        <taxon>Bacteria</taxon>
        <taxon>Pseudomonadati</taxon>
        <taxon>Bacteroidota</taxon>
        <taxon>Sphingobacteriia</taxon>
        <taxon>Sphingobacteriales</taxon>
        <taxon>Sphingobacteriaceae</taxon>
        <taxon>Pedobacter</taxon>
    </lineage>
</organism>
<dbReference type="InterPro" id="IPR028098">
    <property type="entry name" value="Glyco_trans_4-like_N"/>
</dbReference>
<evidence type="ECO:0000259" key="2">
    <source>
        <dbReference type="Pfam" id="PF13439"/>
    </source>
</evidence>
<keyword evidence="3" id="KW-0808">Transferase</keyword>
<gene>
    <name evidence="3" type="ORF">EZ456_19775</name>
</gene>
<dbReference type="Gene3D" id="3.40.50.2000">
    <property type="entry name" value="Glycogen Phosphorylase B"/>
    <property type="match status" value="2"/>
</dbReference>
<feature type="domain" description="Glycosyltransferase subfamily 4-like N-terminal" evidence="2">
    <location>
        <begin position="89"/>
        <end position="209"/>
    </location>
</feature>
<feature type="domain" description="Glycosyl transferase family 1" evidence="1">
    <location>
        <begin position="220"/>
        <end position="389"/>
    </location>
</feature>
<dbReference type="Pfam" id="PF00534">
    <property type="entry name" value="Glycos_transf_1"/>
    <property type="match status" value="1"/>
</dbReference>
<dbReference type="PANTHER" id="PTHR45947:SF3">
    <property type="entry name" value="SULFOQUINOVOSYL TRANSFERASE SQD2"/>
    <property type="match status" value="1"/>
</dbReference>
<protein>
    <submittedName>
        <fullName evidence="3">Glycosyltransferase</fullName>
    </submittedName>
</protein>
<reference evidence="3 4" key="1">
    <citation type="submission" date="2019-02" db="EMBL/GenBank/DDBJ databases">
        <title>Pedobacter sp. RP-3-21 sp. nov., isolated from Arctic soil.</title>
        <authorList>
            <person name="Dahal R.H."/>
        </authorList>
    </citation>
    <scope>NUCLEOTIDE SEQUENCE [LARGE SCALE GENOMIC DNA]</scope>
    <source>
        <strain evidence="3 4">RP-3-21</strain>
    </source>
</reference>
<dbReference type="PANTHER" id="PTHR45947">
    <property type="entry name" value="SULFOQUINOVOSYL TRANSFERASE SQD2"/>
    <property type="match status" value="1"/>
</dbReference>
<dbReference type="CDD" id="cd03801">
    <property type="entry name" value="GT4_PimA-like"/>
    <property type="match status" value="1"/>
</dbReference>
<name>A0A4R0PJT7_9SPHI</name>
<comment type="caution">
    <text evidence="3">The sequence shown here is derived from an EMBL/GenBank/DDBJ whole genome shotgun (WGS) entry which is preliminary data.</text>
</comment>
<dbReference type="SUPFAM" id="SSF53756">
    <property type="entry name" value="UDP-Glycosyltransferase/glycogen phosphorylase"/>
    <property type="match status" value="1"/>
</dbReference>
<dbReference type="AlphaFoldDB" id="A0A4R0PJT7"/>
<dbReference type="EMBL" id="SJSO01000020">
    <property type="protein sequence ID" value="TCD20386.1"/>
    <property type="molecule type" value="Genomic_DNA"/>
</dbReference>
<dbReference type="RefSeq" id="WP_131533154.1">
    <property type="nucleotide sequence ID" value="NZ_SJSO01000020.1"/>
</dbReference>
<dbReference type="GO" id="GO:0016757">
    <property type="term" value="F:glycosyltransferase activity"/>
    <property type="evidence" value="ECO:0007669"/>
    <property type="project" value="InterPro"/>
</dbReference>
<evidence type="ECO:0000259" key="1">
    <source>
        <dbReference type="Pfam" id="PF00534"/>
    </source>
</evidence>
<evidence type="ECO:0000313" key="3">
    <source>
        <dbReference type="EMBL" id="TCD20386.1"/>
    </source>
</evidence>
<sequence>MPNIFYFETPSEAFGHGVGSYTNNLLGALDELDSSCKLYYVRLSFNKQAGFSSKKINAKRTDIQIVLNDTNVKQGQSEIGLKPLMARAVICLLSNFFDEKVKTVFHLNTVLQLALADLATEYEFKVVYTNHVSLWRVFYQNNLNEFIKDWKSEDVNNKKNAFFRSIVLEKKLCQQSDHIISLTDESKRFVQKYYGLSDQNQVHVIPNGLIIDNQSKGLSREIIKLRLGFNNNDFIFLYLGRLTEQKGVDTLIKSFSKAVKSMPNARLLIVGKGNMEHYLEISAQFCAKISFTGYADKENVKRYCAIADVGLIPSMTEQSSFTVLEMLSYNIPMIVSDIPAFEKPFKDKINVIKAETDTLGRVDEKNLATQMLNLYKNPELRNRLSKNGKTLFEAHFTARHMAEKTIQLYLS</sequence>